<dbReference type="EMBL" id="CAJPEV010003061">
    <property type="protein sequence ID" value="CAG0898799.1"/>
    <property type="molecule type" value="Genomic_DNA"/>
</dbReference>
<dbReference type="Pfam" id="PF07502">
    <property type="entry name" value="MANEC"/>
    <property type="match status" value="1"/>
</dbReference>
<evidence type="ECO:0000313" key="12">
    <source>
        <dbReference type="Proteomes" id="UP000677054"/>
    </source>
</evidence>
<dbReference type="PROSITE" id="PS50986">
    <property type="entry name" value="MANSC"/>
    <property type="match status" value="1"/>
</dbReference>
<evidence type="ECO:0000313" key="11">
    <source>
        <dbReference type="EMBL" id="CAD7250765.1"/>
    </source>
</evidence>
<evidence type="ECO:0000256" key="3">
    <source>
        <dbReference type="ARBA" id="ARBA00022729"/>
    </source>
</evidence>
<dbReference type="InterPro" id="IPR013980">
    <property type="entry name" value="MANSC_dom"/>
</dbReference>
<dbReference type="SMART" id="SM00765">
    <property type="entry name" value="MANEC"/>
    <property type="match status" value="1"/>
</dbReference>
<keyword evidence="2 8" id="KW-0812">Transmembrane</keyword>
<keyword evidence="4 8" id="KW-1133">Transmembrane helix</keyword>
<feature type="chain" id="PRO_5036403179" description="MANSC domain-containing protein" evidence="9">
    <location>
        <begin position="17"/>
        <end position="540"/>
    </location>
</feature>
<comment type="subcellular location">
    <subcellularLocation>
        <location evidence="1">Membrane</location>
        <topology evidence="1">Single-pass type I membrane protein</topology>
    </subcellularLocation>
</comment>
<evidence type="ECO:0000256" key="1">
    <source>
        <dbReference type="ARBA" id="ARBA00004479"/>
    </source>
</evidence>
<feature type="region of interest" description="Disordered" evidence="7">
    <location>
        <begin position="125"/>
        <end position="155"/>
    </location>
</feature>
<evidence type="ECO:0000256" key="9">
    <source>
        <dbReference type="SAM" id="SignalP"/>
    </source>
</evidence>
<keyword evidence="5 8" id="KW-0472">Membrane</keyword>
<dbReference type="PANTHER" id="PTHR46876">
    <property type="entry name" value="LOW-DENSITY LIPOPROTEIN RECEPTOR-RELATED PROTEIN 11"/>
    <property type="match status" value="1"/>
</dbReference>
<evidence type="ECO:0000256" key="6">
    <source>
        <dbReference type="ARBA" id="ARBA00023180"/>
    </source>
</evidence>
<gene>
    <name evidence="11" type="ORF">DSTB1V02_LOCUS10534</name>
</gene>
<keyword evidence="3 9" id="KW-0732">Signal</keyword>
<feature type="signal peptide" evidence="9">
    <location>
        <begin position="1"/>
        <end position="16"/>
    </location>
</feature>
<keyword evidence="12" id="KW-1185">Reference proteome</keyword>
<evidence type="ECO:0000256" key="2">
    <source>
        <dbReference type="ARBA" id="ARBA00022692"/>
    </source>
</evidence>
<name>A0A7R9FQ43_9CRUS</name>
<dbReference type="OrthoDB" id="10037294at2759"/>
<evidence type="ECO:0000256" key="7">
    <source>
        <dbReference type="SAM" id="MobiDB-lite"/>
    </source>
</evidence>
<evidence type="ECO:0000256" key="8">
    <source>
        <dbReference type="SAM" id="Phobius"/>
    </source>
</evidence>
<dbReference type="PANTHER" id="PTHR46876:SF1">
    <property type="entry name" value="LOW-DENSITY LIPOPROTEIN RECEPTOR-RELATED PROTEIN 11"/>
    <property type="match status" value="1"/>
</dbReference>
<reference evidence="11" key="1">
    <citation type="submission" date="2020-11" db="EMBL/GenBank/DDBJ databases">
        <authorList>
            <person name="Tran Van P."/>
        </authorList>
    </citation>
    <scope>NUCLEOTIDE SEQUENCE</scope>
</reference>
<feature type="domain" description="MANSC" evidence="10">
    <location>
        <begin position="40"/>
        <end position="117"/>
    </location>
</feature>
<sequence length="540" mass="59816">MISNLIATLILPLVKSTFVADVLSNPHVSEETMCYDHFEITRNTIIRTEESRAVGAKYLNETDLPSGDDCLLLCCKVAHCNVAVYEEKGSRGCYLFDCGSPDDFKCTFTPLNMYTSGVMKKSREGYEQDIKDSQGKHAEDLSKLRSGKKPDPASTMENDFKVITAQMLNFSARIQLNALPFIMFVMASRNVLMDQMKVQTNNAAQWTLENQLKEKGTAKGEPLVVAEKVKQLRVNLQMRCKISLNSHLCTVLQLHPRSPIEQVWALMIMFHNDLAGCFFVYFSLHAAKGSIFNHKDNQLLTGNRHMPSVNQGNGQRTNYPAPGQWYNGQGPSAWAPYQDESLNSRPQQASFPQYGAQGIQYGGQEYDGETPWHHGNPPLPAYPPPANYPQTSGGGGINTMDRGYQPQLVPPPAPQLHSMENMMPQKSSFTNTPQSGLATTVENHVKNENPAGSQIEGSPAPAHKSIHQLELELAMLDDEESAESLDPGGAVLALTLGLCVTALLAVLIVCRLRNPRRLLRRSGRPPLEHDSDYLVNGLYL</sequence>
<evidence type="ECO:0000256" key="5">
    <source>
        <dbReference type="ARBA" id="ARBA00023136"/>
    </source>
</evidence>
<dbReference type="InterPro" id="IPR011106">
    <property type="entry name" value="MANSC_N"/>
</dbReference>
<evidence type="ECO:0000256" key="4">
    <source>
        <dbReference type="ARBA" id="ARBA00022989"/>
    </source>
</evidence>
<dbReference type="GO" id="GO:0016020">
    <property type="term" value="C:membrane"/>
    <property type="evidence" value="ECO:0007669"/>
    <property type="project" value="UniProtKB-SubCell"/>
</dbReference>
<evidence type="ECO:0000259" key="10">
    <source>
        <dbReference type="PROSITE" id="PS50986"/>
    </source>
</evidence>
<dbReference type="EMBL" id="LR902578">
    <property type="protein sequence ID" value="CAD7250765.1"/>
    <property type="molecule type" value="Genomic_DNA"/>
</dbReference>
<dbReference type="Proteomes" id="UP000677054">
    <property type="component" value="Unassembled WGS sequence"/>
</dbReference>
<protein>
    <recommendedName>
        <fullName evidence="10">MANSC domain-containing protein</fullName>
    </recommendedName>
</protein>
<keyword evidence="6" id="KW-0325">Glycoprotein</keyword>
<feature type="transmembrane region" description="Helical" evidence="8">
    <location>
        <begin position="490"/>
        <end position="512"/>
    </location>
</feature>
<feature type="compositionally biased region" description="Basic and acidic residues" evidence="7">
    <location>
        <begin position="125"/>
        <end position="151"/>
    </location>
</feature>
<organism evidence="11">
    <name type="scientific">Darwinula stevensoni</name>
    <dbReference type="NCBI Taxonomy" id="69355"/>
    <lineage>
        <taxon>Eukaryota</taxon>
        <taxon>Metazoa</taxon>
        <taxon>Ecdysozoa</taxon>
        <taxon>Arthropoda</taxon>
        <taxon>Crustacea</taxon>
        <taxon>Oligostraca</taxon>
        <taxon>Ostracoda</taxon>
        <taxon>Podocopa</taxon>
        <taxon>Podocopida</taxon>
        <taxon>Darwinulocopina</taxon>
        <taxon>Darwinuloidea</taxon>
        <taxon>Darwinulidae</taxon>
        <taxon>Darwinula</taxon>
    </lineage>
</organism>
<accession>A0A7R9FQ43</accession>
<dbReference type="AlphaFoldDB" id="A0A7R9FQ43"/>
<proteinExistence type="predicted"/>